<protein>
    <recommendedName>
        <fullName evidence="4">ABC transporter permease</fullName>
    </recommendedName>
</protein>
<keyword evidence="1" id="KW-1133">Transmembrane helix</keyword>
<evidence type="ECO:0008006" key="4">
    <source>
        <dbReference type="Google" id="ProtNLM"/>
    </source>
</evidence>
<gene>
    <name evidence="2" type="ORF">QTL97_08925</name>
</gene>
<feature type="transmembrane region" description="Helical" evidence="1">
    <location>
        <begin position="195"/>
        <end position="220"/>
    </location>
</feature>
<sequence length="416" mass="48274">MRIIFHECKKVLTSPILISLIIVFSAFNIFVIVSSSDHKEELKIINEIIETYGLDITDESLDEFKSDVQIDVAELNRMTASEFTSVYEFLDGLRYEDQEKYNDEQWEFIHRLQLKEMYLNMAKSIDESYKKIDIQKMAEVEIEKYGLSGKAAETFLNENEKFSERFEEMVNKGEQKRWFFAGKAYFMHTFLFKTVFLQIIIESLLLIVLTTALITTYEFENRTHLLTYSTKRGRKLMKNKLLSSLAMATTIVFLLFAITLGTFFAVFDYSHVWGTSISSAFNWEYNFPYVAWWDISVGAFLIGVIALVFVTLLLFSGLTFALSVTVKNSYITFFLMAALFVLIWLLPGFMPKSSILLFVSAYTLPTLILTVTSSFMGSSGLILFENFEWITISFWTVITLAVCFWSYKRFLKIDIQ</sequence>
<accession>A0AAW9AD36</accession>
<keyword evidence="1" id="KW-0812">Transmembrane</keyword>
<comment type="caution">
    <text evidence="2">The sequence shown here is derived from an EMBL/GenBank/DDBJ whole genome shotgun (WGS) entry which is preliminary data.</text>
</comment>
<feature type="transmembrane region" description="Helical" evidence="1">
    <location>
        <begin position="295"/>
        <end position="318"/>
    </location>
</feature>
<feature type="transmembrane region" description="Helical" evidence="1">
    <location>
        <begin position="387"/>
        <end position="407"/>
    </location>
</feature>
<dbReference type="AlphaFoldDB" id="A0AAW9AD36"/>
<evidence type="ECO:0000256" key="1">
    <source>
        <dbReference type="SAM" id="Phobius"/>
    </source>
</evidence>
<evidence type="ECO:0000313" key="3">
    <source>
        <dbReference type="Proteomes" id="UP001271648"/>
    </source>
</evidence>
<keyword evidence="1" id="KW-0472">Membrane</keyword>
<evidence type="ECO:0000313" key="2">
    <source>
        <dbReference type="EMBL" id="MDW0117056.1"/>
    </source>
</evidence>
<keyword evidence="3" id="KW-1185">Reference proteome</keyword>
<reference evidence="2 3" key="1">
    <citation type="submission" date="2023-06" db="EMBL/GenBank/DDBJ databases">
        <title>Sporosarcina sp. nov., isolated from Korean traditional fermented seafood 'Jeotgal'.</title>
        <authorList>
            <person name="Yang A.I."/>
            <person name="Shin N.-R."/>
        </authorList>
    </citation>
    <scope>NUCLEOTIDE SEQUENCE [LARGE SCALE GENOMIC DNA]</scope>
    <source>
        <strain evidence="2 3">KCTC43456</strain>
    </source>
</reference>
<feature type="transmembrane region" description="Helical" evidence="1">
    <location>
        <begin position="241"/>
        <end position="267"/>
    </location>
</feature>
<feature type="transmembrane region" description="Helical" evidence="1">
    <location>
        <begin position="355"/>
        <end position="375"/>
    </location>
</feature>
<organism evidence="2 3">
    <name type="scientific">Sporosarcina thermotolerans</name>
    <dbReference type="NCBI Taxonomy" id="633404"/>
    <lineage>
        <taxon>Bacteria</taxon>
        <taxon>Bacillati</taxon>
        <taxon>Bacillota</taxon>
        <taxon>Bacilli</taxon>
        <taxon>Bacillales</taxon>
        <taxon>Caryophanaceae</taxon>
        <taxon>Sporosarcina</taxon>
    </lineage>
</organism>
<dbReference type="Proteomes" id="UP001271648">
    <property type="component" value="Unassembled WGS sequence"/>
</dbReference>
<feature type="transmembrane region" description="Helical" evidence="1">
    <location>
        <begin position="12"/>
        <end position="33"/>
    </location>
</feature>
<dbReference type="EMBL" id="JAUBDJ010000004">
    <property type="protein sequence ID" value="MDW0117056.1"/>
    <property type="molecule type" value="Genomic_DNA"/>
</dbReference>
<dbReference type="RefSeq" id="WP_317940653.1">
    <property type="nucleotide sequence ID" value="NZ_JAUBDJ010000004.1"/>
</dbReference>
<feature type="transmembrane region" description="Helical" evidence="1">
    <location>
        <begin position="330"/>
        <end position="349"/>
    </location>
</feature>
<name>A0AAW9AD36_9BACL</name>
<proteinExistence type="predicted"/>